<feature type="region of interest" description="Disordered" evidence="1">
    <location>
        <begin position="319"/>
        <end position="376"/>
    </location>
</feature>
<organism evidence="3 4">
    <name type="scientific">Plakobranchus ocellatus</name>
    <dbReference type="NCBI Taxonomy" id="259542"/>
    <lineage>
        <taxon>Eukaryota</taxon>
        <taxon>Metazoa</taxon>
        <taxon>Spiralia</taxon>
        <taxon>Lophotrochozoa</taxon>
        <taxon>Mollusca</taxon>
        <taxon>Gastropoda</taxon>
        <taxon>Heterobranchia</taxon>
        <taxon>Euthyneura</taxon>
        <taxon>Panpulmonata</taxon>
        <taxon>Sacoglossa</taxon>
        <taxon>Placobranchoidea</taxon>
        <taxon>Plakobranchidae</taxon>
        <taxon>Plakobranchus</taxon>
    </lineage>
</organism>
<evidence type="ECO:0000313" key="4">
    <source>
        <dbReference type="Proteomes" id="UP000735302"/>
    </source>
</evidence>
<feature type="compositionally biased region" description="Basic and acidic residues" evidence="1">
    <location>
        <begin position="338"/>
        <end position="376"/>
    </location>
</feature>
<dbReference type="EMBL" id="BLXT01006199">
    <property type="protein sequence ID" value="GFO29828.1"/>
    <property type="molecule type" value="Genomic_DNA"/>
</dbReference>
<comment type="caution">
    <text evidence="3">The sequence shown here is derived from an EMBL/GenBank/DDBJ whole genome shotgun (WGS) entry which is preliminary data.</text>
</comment>
<keyword evidence="2" id="KW-0812">Transmembrane</keyword>
<gene>
    <name evidence="3" type="ORF">PoB_005633300</name>
</gene>
<keyword evidence="2" id="KW-0472">Membrane</keyword>
<proteinExistence type="predicted"/>
<dbReference type="AlphaFoldDB" id="A0AAV4CD59"/>
<dbReference type="Proteomes" id="UP000735302">
    <property type="component" value="Unassembled WGS sequence"/>
</dbReference>
<evidence type="ECO:0000313" key="3">
    <source>
        <dbReference type="EMBL" id="GFO29828.1"/>
    </source>
</evidence>
<feature type="transmembrane region" description="Helical" evidence="2">
    <location>
        <begin position="284"/>
        <end position="306"/>
    </location>
</feature>
<name>A0AAV4CD59_9GAST</name>
<keyword evidence="2" id="KW-1133">Transmembrane helix</keyword>
<evidence type="ECO:0000256" key="1">
    <source>
        <dbReference type="SAM" id="MobiDB-lite"/>
    </source>
</evidence>
<accession>A0AAV4CD59</accession>
<sequence length="583" mass="65083">MGWNTFLLKLGDGVLLVGLLIVCVLCSSDRSPDMEIATLGDDAQFEIPIVMDWLLNARLSYRLNRNRHRHMPACFSMSRCLHRSYFSWAVNQSASTISLKVNLLGLGRDHSSIVDLKFERTDEEPSSFVMRIYKLGLNTQKGAQTVAGEQGPGQTVTYTIKTTWTRTLPNHLIIFPSLSEPGTRCESNQHCLDQQLYLRDVRDENNSSSYRLDVSIERVEHLADYVLLLTDGVEGHIRMFKLSPESPSQMDLNMAAPLVRDAPGLQPPGSNKHDSAGLFSKSHLVAAAAAGAGLMAIIALLALLIVRHRNLCSNHLERREGRKRRNDCSPSDIPEPPLSDRHETLPGSHHPEESRVMPGSHHPEESRVTDSFKSDSRDIPLRRARARLCHRRISSPNIYETIDSGMLQRSSQAAQRLPQKREPYLEASKTHAKTGFGKNRATAKSSRAKKAEPFYTIEILPSKRFEHADMPPLQYYLLRLSNDNVHNVEVLDAAIEPRCPVHAEGDGEYLTVLDATNEQRCPIDAEGDGDYLTVLDATTDRGCPVDAEDDGGYVTVLDATIERRCPVHAEGDGDYLTVLDCQH</sequence>
<evidence type="ECO:0008006" key="5">
    <source>
        <dbReference type="Google" id="ProtNLM"/>
    </source>
</evidence>
<reference evidence="3 4" key="1">
    <citation type="journal article" date="2021" name="Elife">
        <title>Chloroplast acquisition without the gene transfer in kleptoplastic sea slugs, Plakobranchus ocellatus.</title>
        <authorList>
            <person name="Maeda T."/>
            <person name="Takahashi S."/>
            <person name="Yoshida T."/>
            <person name="Shimamura S."/>
            <person name="Takaki Y."/>
            <person name="Nagai Y."/>
            <person name="Toyoda A."/>
            <person name="Suzuki Y."/>
            <person name="Arimoto A."/>
            <person name="Ishii H."/>
            <person name="Satoh N."/>
            <person name="Nishiyama T."/>
            <person name="Hasebe M."/>
            <person name="Maruyama T."/>
            <person name="Minagawa J."/>
            <person name="Obokata J."/>
            <person name="Shigenobu S."/>
        </authorList>
    </citation>
    <scope>NUCLEOTIDE SEQUENCE [LARGE SCALE GENOMIC DNA]</scope>
</reference>
<evidence type="ECO:0000256" key="2">
    <source>
        <dbReference type="SAM" id="Phobius"/>
    </source>
</evidence>
<protein>
    <recommendedName>
        <fullName evidence="5">Cadherin domain-containing protein</fullName>
    </recommendedName>
</protein>
<keyword evidence="4" id="KW-1185">Reference proteome</keyword>